<keyword evidence="5 9" id="KW-0479">Metal-binding</keyword>
<evidence type="ECO:0000313" key="11">
    <source>
        <dbReference type="Proteomes" id="UP000030671"/>
    </source>
</evidence>
<evidence type="ECO:0000256" key="5">
    <source>
        <dbReference type="ARBA" id="ARBA00022723"/>
    </source>
</evidence>
<protein>
    <submittedName>
        <fullName evidence="10">Cytochrome P450 monooxygenase 21</fullName>
    </submittedName>
</protein>
<dbReference type="PANTHER" id="PTHR46300:SF7">
    <property type="entry name" value="P450, PUTATIVE (EUROFUNG)-RELATED"/>
    <property type="match status" value="1"/>
</dbReference>
<dbReference type="GeneID" id="20671798"/>
<sequence>MDFLFYSAAFVVAVLIVFTLRRRSLHLPPGPKGLPIVGNLFDFGGDALYVKARDWSKEYGDDVISLTTLGHTTVILNSAQAVADLYVSRGANYSDRPDMPMLIDLVGWDWTFALMRYGPRWKEHRRVFHNEFDATIKEHRVIQVPAAHELIRLLLSDRTPKKFLDHLEHYTARIIMQRVYGYTFEDAMKDPFVLVNKAASETTSTATVPGTFLVDTFPILKHVPEWMPGAGFKKIAREWRILQEAVVNRPFDMVRDQHSKGIAKPCFVGSCLEDRTNATSKSLDEDVIKSIAAVVYAAGEKSNLATLTSFVLAMVIHPEVQKRVQIELDSVLGGERLPTFEDKEHLPYFWNVMREVLRWLVVFPFAIPHRAMNADTYKGFHIPANATILGNTWAIMHNPEMYPDPETFKPERHEAEGVPDPIECGVFGYGRRQVQTTIASVQYLIASSSLRSCSGKNMALDTVWIAMATILAVFNIEKAVDENGNVITPAVAFRRSTINHPAPFDCVFKPRSAAALALIQQTQD</sequence>
<dbReference type="SUPFAM" id="SSF48264">
    <property type="entry name" value="Cytochrome P450"/>
    <property type="match status" value="1"/>
</dbReference>
<feature type="binding site" description="axial binding residue" evidence="9">
    <location>
        <position position="453"/>
    </location>
    <ligand>
        <name>heme</name>
        <dbReference type="ChEBI" id="CHEBI:30413"/>
    </ligand>
    <ligandPart>
        <name>Fe</name>
        <dbReference type="ChEBI" id="CHEBI:18248"/>
    </ligandPart>
</feature>
<keyword evidence="7 9" id="KW-0408">Iron</keyword>
<dbReference type="OrthoDB" id="2789670at2759"/>
<dbReference type="PANTHER" id="PTHR46300">
    <property type="entry name" value="P450, PUTATIVE (EUROFUNG)-RELATED-RELATED"/>
    <property type="match status" value="1"/>
</dbReference>
<evidence type="ECO:0000256" key="9">
    <source>
        <dbReference type="PIRSR" id="PIRSR602401-1"/>
    </source>
</evidence>
<evidence type="ECO:0000256" key="8">
    <source>
        <dbReference type="ARBA" id="ARBA00023033"/>
    </source>
</evidence>
<dbReference type="AlphaFoldDB" id="W4K163"/>
<evidence type="ECO:0000256" key="1">
    <source>
        <dbReference type="ARBA" id="ARBA00001971"/>
    </source>
</evidence>
<keyword evidence="11" id="KW-1185">Reference proteome</keyword>
<dbReference type="InterPro" id="IPR036396">
    <property type="entry name" value="Cyt_P450_sf"/>
</dbReference>
<proteinExistence type="inferred from homology"/>
<dbReference type="EMBL" id="KI925460">
    <property type="protein sequence ID" value="ETW79573.1"/>
    <property type="molecule type" value="Genomic_DNA"/>
</dbReference>
<dbReference type="PRINTS" id="PR00463">
    <property type="entry name" value="EP450I"/>
</dbReference>
<name>W4K163_HETIT</name>
<dbReference type="GO" id="GO:0004497">
    <property type="term" value="F:monooxygenase activity"/>
    <property type="evidence" value="ECO:0007669"/>
    <property type="project" value="UniProtKB-KW"/>
</dbReference>
<keyword evidence="4 9" id="KW-0349">Heme</keyword>
<dbReference type="RefSeq" id="XP_009547916.1">
    <property type="nucleotide sequence ID" value="XM_009549621.1"/>
</dbReference>
<comment type="similarity">
    <text evidence="3">Belongs to the cytochrome P450 family.</text>
</comment>
<dbReference type="GO" id="GO:0005506">
    <property type="term" value="F:iron ion binding"/>
    <property type="evidence" value="ECO:0007669"/>
    <property type="project" value="InterPro"/>
</dbReference>
<reference evidence="10 11" key="1">
    <citation type="journal article" date="2012" name="New Phytol.">
        <title>Insight into trade-off between wood decay and parasitism from the genome of a fungal forest pathogen.</title>
        <authorList>
            <person name="Olson A."/>
            <person name="Aerts A."/>
            <person name="Asiegbu F."/>
            <person name="Belbahri L."/>
            <person name="Bouzid O."/>
            <person name="Broberg A."/>
            <person name="Canback B."/>
            <person name="Coutinho P.M."/>
            <person name="Cullen D."/>
            <person name="Dalman K."/>
            <person name="Deflorio G."/>
            <person name="van Diepen L.T."/>
            <person name="Dunand C."/>
            <person name="Duplessis S."/>
            <person name="Durling M."/>
            <person name="Gonthier P."/>
            <person name="Grimwood J."/>
            <person name="Fossdal C.G."/>
            <person name="Hansson D."/>
            <person name="Henrissat B."/>
            <person name="Hietala A."/>
            <person name="Himmelstrand K."/>
            <person name="Hoffmeister D."/>
            <person name="Hogberg N."/>
            <person name="James T.Y."/>
            <person name="Karlsson M."/>
            <person name="Kohler A."/>
            <person name="Kues U."/>
            <person name="Lee Y.H."/>
            <person name="Lin Y.C."/>
            <person name="Lind M."/>
            <person name="Lindquist E."/>
            <person name="Lombard V."/>
            <person name="Lucas S."/>
            <person name="Lunden K."/>
            <person name="Morin E."/>
            <person name="Murat C."/>
            <person name="Park J."/>
            <person name="Raffaello T."/>
            <person name="Rouze P."/>
            <person name="Salamov A."/>
            <person name="Schmutz J."/>
            <person name="Solheim H."/>
            <person name="Stahlberg J."/>
            <person name="Velez H."/>
            <person name="de Vries R.P."/>
            <person name="Wiebenga A."/>
            <person name="Woodward S."/>
            <person name="Yakovlev I."/>
            <person name="Garbelotto M."/>
            <person name="Martin F."/>
            <person name="Grigoriev I.V."/>
            <person name="Stenlid J."/>
        </authorList>
    </citation>
    <scope>NUCLEOTIDE SEQUENCE [LARGE SCALE GENOMIC DNA]</scope>
    <source>
        <strain evidence="10 11">TC 32-1</strain>
    </source>
</reference>
<dbReference type="GO" id="GO:0020037">
    <property type="term" value="F:heme binding"/>
    <property type="evidence" value="ECO:0007669"/>
    <property type="project" value="InterPro"/>
</dbReference>
<dbReference type="Pfam" id="PF00067">
    <property type="entry name" value="p450"/>
    <property type="match status" value="1"/>
</dbReference>
<evidence type="ECO:0000313" key="10">
    <source>
        <dbReference type="EMBL" id="ETW79573.1"/>
    </source>
</evidence>
<dbReference type="Proteomes" id="UP000030671">
    <property type="component" value="Unassembled WGS sequence"/>
</dbReference>
<dbReference type="KEGG" id="hir:HETIRDRAFT_35637"/>
<evidence type="ECO:0000256" key="7">
    <source>
        <dbReference type="ARBA" id="ARBA00023004"/>
    </source>
</evidence>
<comment type="cofactor">
    <cofactor evidence="1 9">
        <name>heme</name>
        <dbReference type="ChEBI" id="CHEBI:30413"/>
    </cofactor>
</comment>
<dbReference type="InterPro" id="IPR001128">
    <property type="entry name" value="Cyt_P450"/>
</dbReference>
<evidence type="ECO:0000256" key="4">
    <source>
        <dbReference type="ARBA" id="ARBA00022617"/>
    </source>
</evidence>
<gene>
    <name evidence="10" type="primary">cyp21</name>
    <name evidence="10" type="ORF">HETIRDRAFT_35637</name>
</gene>
<dbReference type="eggNOG" id="KOG0156">
    <property type="taxonomic scope" value="Eukaryota"/>
</dbReference>
<keyword evidence="6" id="KW-0560">Oxidoreductase</keyword>
<dbReference type="InterPro" id="IPR050364">
    <property type="entry name" value="Cytochrome_P450_fung"/>
</dbReference>
<dbReference type="HOGENOM" id="CLU_001570_2_3_1"/>
<organism evidence="10 11">
    <name type="scientific">Heterobasidion irregulare (strain TC 32-1)</name>
    <dbReference type="NCBI Taxonomy" id="747525"/>
    <lineage>
        <taxon>Eukaryota</taxon>
        <taxon>Fungi</taxon>
        <taxon>Dikarya</taxon>
        <taxon>Basidiomycota</taxon>
        <taxon>Agaricomycotina</taxon>
        <taxon>Agaricomycetes</taxon>
        <taxon>Russulales</taxon>
        <taxon>Bondarzewiaceae</taxon>
        <taxon>Heterobasidion</taxon>
        <taxon>Heterobasidion annosum species complex</taxon>
    </lineage>
</organism>
<comment type="pathway">
    <text evidence="2">Secondary metabolite biosynthesis.</text>
</comment>
<evidence type="ECO:0000256" key="3">
    <source>
        <dbReference type="ARBA" id="ARBA00010617"/>
    </source>
</evidence>
<dbReference type="GO" id="GO:0016705">
    <property type="term" value="F:oxidoreductase activity, acting on paired donors, with incorporation or reduction of molecular oxygen"/>
    <property type="evidence" value="ECO:0007669"/>
    <property type="project" value="InterPro"/>
</dbReference>
<evidence type="ECO:0000256" key="6">
    <source>
        <dbReference type="ARBA" id="ARBA00023002"/>
    </source>
</evidence>
<dbReference type="InterPro" id="IPR002401">
    <property type="entry name" value="Cyt_P450_E_grp-I"/>
</dbReference>
<evidence type="ECO:0000256" key="2">
    <source>
        <dbReference type="ARBA" id="ARBA00005179"/>
    </source>
</evidence>
<accession>W4K163</accession>
<dbReference type="Gene3D" id="1.10.630.10">
    <property type="entry name" value="Cytochrome P450"/>
    <property type="match status" value="1"/>
</dbReference>
<keyword evidence="8 10" id="KW-0503">Monooxygenase</keyword>
<dbReference type="CDD" id="cd11065">
    <property type="entry name" value="CYP64-like"/>
    <property type="match status" value="1"/>
</dbReference>
<dbReference type="InParanoid" id="W4K163"/>